<evidence type="ECO:0000256" key="1">
    <source>
        <dbReference type="ARBA" id="ARBA00006484"/>
    </source>
</evidence>
<name>A0A4S2GZB2_9PROT</name>
<dbReference type="Pfam" id="PF13561">
    <property type="entry name" value="adh_short_C2"/>
    <property type="match status" value="1"/>
</dbReference>
<dbReference type="AlphaFoldDB" id="A0A4S2GZB2"/>
<dbReference type="GO" id="GO:0016491">
    <property type="term" value="F:oxidoreductase activity"/>
    <property type="evidence" value="ECO:0007669"/>
    <property type="project" value="UniProtKB-KW"/>
</dbReference>
<dbReference type="PANTHER" id="PTHR43639:SF1">
    <property type="entry name" value="SHORT-CHAIN DEHYDROGENASE_REDUCTASE FAMILY PROTEIN"/>
    <property type="match status" value="1"/>
</dbReference>
<dbReference type="SUPFAM" id="SSF51735">
    <property type="entry name" value="NAD(P)-binding Rossmann-fold domains"/>
    <property type="match status" value="1"/>
</dbReference>
<dbReference type="Gene3D" id="3.40.50.720">
    <property type="entry name" value="NAD(P)-binding Rossmann-like Domain"/>
    <property type="match status" value="1"/>
</dbReference>
<keyword evidence="4" id="KW-1185">Reference proteome</keyword>
<dbReference type="EMBL" id="SRXW01000003">
    <property type="protein sequence ID" value="TGY88328.1"/>
    <property type="molecule type" value="Genomic_DNA"/>
</dbReference>
<dbReference type="NCBIfam" id="NF006597">
    <property type="entry name" value="PRK09134.1"/>
    <property type="match status" value="1"/>
</dbReference>
<dbReference type="PANTHER" id="PTHR43639">
    <property type="entry name" value="OXIDOREDUCTASE, SHORT-CHAIN DEHYDROGENASE/REDUCTASE FAMILY (AFU_ORTHOLOGUE AFUA_5G02870)"/>
    <property type="match status" value="1"/>
</dbReference>
<proteinExistence type="inferred from homology"/>
<accession>A0A4S2GZB2</accession>
<comment type="similarity">
    <text evidence="1">Belongs to the short-chain dehydrogenases/reductases (SDR) family.</text>
</comment>
<evidence type="ECO:0000313" key="3">
    <source>
        <dbReference type="EMBL" id="TGY88328.1"/>
    </source>
</evidence>
<dbReference type="InterPro" id="IPR036291">
    <property type="entry name" value="NAD(P)-bd_dom_sf"/>
</dbReference>
<dbReference type="PRINTS" id="PR00081">
    <property type="entry name" value="GDHRDH"/>
</dbReference>
<evidence type="ECO:0000313" key="4">
    <source>
        <dbReference type="Proteomes" id="UP000308054"/>
    </source>
</evidence>
<dbReference type="OrthoDB" id="9786360at2"/>
<organism evidence="3 4">
    <name type="scientific">Marinicauda algicola</name>
    <dbReference type="NCBI Taxonomy" id="2029849"/>
    <lineage>
        <taxon>Bacteria</taxon>
        <taxon>Pseudomonadati</taxon>
        <taxon>Pseudomonadota</taxon>
        <taxon>Alphaproteobacteria</taxon>
        <taxon>Maricaulales</taxon>
        <taxon>Maricaulaceae</taxon>
        <taxon>Marinicauda</taxon>
    </lineage>
</organism>
<comment type="caution">
    <text evidence="3">The sequence shown here is derived from an EMBL/GenBank/DDBJ whole genome shotgun (WGS) entry which is preliminary data.</text>
</comment>
<gene>
    <name evidence="3" type="ORF">E5163_10925</name>
</gene>
<dbReference type="InterPro" id="IPR002347">
    <property type="entry name" value="SDR_fam"/>
</dbReference>
<reference evidence="3 4" key="1">
    <citation type="journal article" date="2017" name="Int. J. Syst. Evol. Microbiol.">
        <title>Marinicauda algicola sp. nov., isolated from a marine red alga Rhodosorus marinus.</title>
        <authorList>
            <person name="Jeong S.E."/>
            <person name="Jeon S.H."/>
            <person name="Chun B.H."/>
            <person name="Kim D.W."/>
            <person name="Jeon C.O."/>
        </authorList>
    </citation>
    <scope>NUCLEOTIDE SEQUENCE [LARGE SCALE GENOMIC DNA]</scope>
    <source>
        <strain evidence="3 4">JCM 31718</strain>
    </source>
</reference>
<protein>
    <submittedName>
        <fullName evidence="3">SDR family oxidoreductase</fullName>
    </submittedName>
</protein>
<evidence type="ECO:0000256" key="2">
    <source>
        <dbReference type="ARBA" id="ARBA00023002"/>
    </source>
</evidence>
<sequence>MARKGYASSCFEEDVMSNTPSGKGAALVTGAARRMGRAFITALAEDGYVPIVHYNTSSQEADALVSEFRKDGIEAVAIGADLADPGAAQGLIGQAREKAGPLRVLVNSASIFEDDSSQTLTADSFRRHMDVNTLAPALLSREFAKQAEAGSMIFNVLDYKLFNINADFFSYTLSKAALEAMTQMHAREFAPTVRVNAVAPGLTLPSPYHSREEFERLHDDNPLKRGPTLEDMVRTLRYFLATPSVSGQILAVDGGQHFDPRLTRDVFGAL</sequence>
<dbReference type="Proteomes" id="UP000308054">
    <property type="component" value="Unassembled WGS sequence"/>
</dbReference>
<keyword evidence="2" id="KW-0560">Oxidoreductase</keyword>